<feature type="transmembrane region" description="Helical" evidence="1">
    <location>
        <begin position="29"/>
        <end position="53"/>
    </location>
</feature>
<evidence type="ECO:0000313" key="3">
    <source>
        <dbReference type="Proteomes" id="UP000176974"/>
    </source>
</evidence>
<comment type="caution">
    <text evidence="2">The sequence shown here is derived from an EMBL/GenBank/DDBJ whole genome shotgun (WGS) entry which is preliminary data.</text>
</comment>
<protein>
    <submittedName>
        <fullName evidence="2">Uncharacterized protein</fullName>
    </submittedName>
</protein>
<feature type="transmembrane region" description="Helical" evidence="1">
    <location>
        <begin position="59"/>
        <end position="80"/>
    </location>
</feature>
<evidence type="ECO:0000256" key="1">
    <source>
        <dbReference type="SAM" id="Phobius"/>
    </source>
</evidence>
<keyword evidence="1" id="KW-0472">Membrane</keyword>
<gene>
    <name evidence="2" type="ORF">A2815_00525</name>
</gene>
<dbReference type="Proteomes" id="UP000176974">
    <property type="component" value="Unassembled WGS sequence"/>
</dbReference>
<proteinExistence type="predicted"/>
<accession>A0A1G2FCX1</accession>
<keyword evidence="1" id="KW-1133">Transmembrane helix</keyword>
<feature type="transmembrane region" description="Helical" evidence="1">
    <location>
        <begin position="292"/>
        <end position="312"/>
    </location>
</feature>
<name>A0A1G2FCX1_9BACT</name>
<sequence>MLEVFIRIIDFIGRLADWIHSWTGIYFPWWIRMLFAIFWDLIDIALRIVLWFLPLIFPIIGDIPGMLLDMILAFFGAMLWGRIGVAQLAEVLIAPIPIIGYLLDLIPVLTIAGFIYRKKYPQIEKERRFQMRRVEMSDNFRRVGTLIMTGLFSISVGTTIYYYIQNPESYRKKAWLETKKEESIIGRSGKVVDETIGKAGEKSKRIIIKGKEYFMKSLEQFDTGVEPIGELKDKLAGLLEEKEKEEEKELTPEQEKEMGALKLGPIERFRYFSDSTLEKAKEIKSRKFRKSLFALIFFGIVDIFFFMGKFPWFGRNGRNSSTHGLDIDDLT</sequence>
<dbReference type="EMBL" id="MHMY01000010">
    <property type="protein sequence ID" value="OGZ35480.1"/>
    <property type="molecule type" value="Genomic_DNA"/>
</dbReference>
<organism evidence="2 3">
    <name type="scientific">Candidatus Portnoybacteria bacterium RIFCSPHIGHO2_01_FULL_40_12b</name>
    <dbReference type="NCBI Taxonomy" id="1801994"/>
    <lineage>
        <taxon>Bacteria</taxon>
        <taxon>Candidatus Portnoyibacteriota</taxon>
    </lineage>
</organism>
<dbReference type="AlphaFoldDB" id="A0A1G2FCX1"/>
<evidence type="ECO:0000313" key="2">
    <source>
        <dbReference type="EMBL" id="OGZ35480.1"/>
    </source>
</evidence>
<feature type="transmembrane region" description="Helical" evidence="1">
    <location>
        <begin position="92"/>
        <end position="116"/>
    </location>
</feature>
<feature type="transmembrane region" description="Helical" evidence="1">
    <location>
        <begin position="143"/>
        <end position="164"/>
    </location>
</feature>
<keyword evidence="1" id="KW-0812">Transmembrane</keyword>
<reference evidence="2 3" key="1">
    <citation type="journal article" date="2016" name="Nat. Commun.">
        <title>Thousands of microbial genomes shed light on interconnected biogeochemical processes in an aquifer system.</title>
        <authorList>
            <person name="Anantharaman K."/>
            <person name="Brown C.T."/>
            <person name="Hug L.A."/>
            <person name="Sharon I."/>
            <person name="Castelle C.J."/>
            <person name="Probst A.J."/>
            <person name="Thomas B.C."/>
            <person name="Singh A."/>
            <person name="Wilkins M.J."/>
            <person name="Karaoz U."/>
            <person name="Brodie E.L."/>
            <person name="Williams K.H."/>
            <person name="Hubbard S.S."/>
            <person name="Banfield J.F."/>
        </authorList>
    </citation>
    <scope>NUCLEOTIDE SEQUENCE [LARGE SCALE GENOMIC DNA]</scope>
</reference>